<dbReference type="AlphaFoldDB" id="A0AAD4HGH6"/>
<evidence type="ECO:0000313" key="2">
    <source>
        <dbReference type="Proteomes" id="UP001195769"/>
    </source>
</evidence>
<protein>
    <submittedName>
        <fullName evidence="1">Uncharacterized protein</fullName>
    </submittedName>
</protein>
<reference evidence="1" key="1">
    <citation type="journal article" date="2020" name="New Phytol.">
        <title>Comparative genomics reveals dynamic genome evolution in host specialist ectomycorrhizal fungi.</title>
        <authorList>
            <person name="Lofgren L.A."/>
            <person name="Nguyen N.H."/>
            <person name="Vilgalys R."/>
            <person name="Ruytinx J."/>
            <person name="Liao H.L."/>
            <person name="Branco S."/>
            <person name="Kuo A."/>
            <person name="LaButti K."/>
            <person name="Lipzen A."/>
            <person name="Andreopoulos W."/>
            <person name="Pangilinan J."/>
            <person name="Riley R."/>
            <person name="Hundley H."/>
            <person name="Na H."/>
            <person name="Barry K."/>
            <person name="Grigoriev I.V."/>
            <person name="Stajich J.E."/>
            <person name="Kennedy P.G."/>
        </authorList>
    </citation>
    <scope>NUCLEOTIDE SEQUENCE</scope>
    <source>
        <strain evidence="1">FC203</strain>
    </source>
</reference>
<organism evidence="1 2">
    <name type="scientific">Suillus fuscotomentosus</name>
    <dbReference type="NCBI Taxonomy" id="1912939"/>
    <lineage>
        <taxon>Eukaryota</taxon>
        <taxon>Fungi</taxon>
        <taxon>Dikarya</taxon>
        <taxon>Basidiomycota</taxon>
        <taxon>Agaricomycotina</taxon>
        <taxon>Agaricomycetes</taxon>
        <taxon>Agaricomycetidae</taxon>
        <taxon>Boletales</taxon>
        <taxon>Suillineae</taxon>
        <taxon>Suillaceae</taxon>
        <taxon>Suillus</taxon>
    </lineage>
</organism>
<dbReference type="Proteomes" id="UP001195769">
    <property type="component" value="Unassembled WGS sequence"/>
</dbReference>
<dbReference type="EMBL" id="JABBWK010000052">
    <property type="protein sequence ID" value="KAG1896775.1"/>
    <property type="molecule type" value="Genomic_DNA"/>
</dbReference>
<gene>
    <name evidence="1" type="ORF">F5891DRAFT_983197</name>
</gene>
<comment type="caution">
    <text evidence="1">The sequence shown here is derived from an EMBL/GenBank/DDBJ whole genome shotgun (WGS) entry which is preliminary data.</text>
</comment>
<sequence>MSSAGNMANPIFHSYFFPDDLSSLQPVSGSLTLLQKPFCFTGYLMVGHQPILYALYTCLIMGQCSASRLEALKSHVNIIAYVLPIDPHSSIWEPGTEVPIFAKNIYVPDALPVNLDLDALWSRPSNDGTLLHVYAWPLPGNGHNTIIVQALFPFGHHPEVYPEFDHNTLAKMSELLDSFDQGSVVPDSSVASADFSNSSVASADFPNSSVASPLVPASSVASSVAPSYRLSATRSHDGARKDGVNAQVDSNTLHHIQLRYPQWLTVLVHMRVLMRVAVCSGEYGNPFLLSQAADHKARFVADLFERSLAEVQLTRADLCCDTESFPVKSIDNDSEVTESEILTMAGKWLSSLFSDTKCLAKIAISDPRPALGFALAELCPRVLLIERCMSLLQHFLLPDSCRLPFAVNGLIWFLTKEIAKSLVFYVVFRRSVSAHVPIIMADFAPGIFRDVSHPPAEMLAYVGASCYNAILQWLTDILKAMSEKGESSAINLLLYPPVSQIYDELLQAVFLLFTQKDDPGYPAFVNRMAEFCDIILRNKFLAQHLTHLSQIEKHNRYRIAAAKPSLFPPNSITPPTTHILEVEHIENTLKSWLQKRGREILSDSLFVTVYVLFAWVDPLDLIAILQVNLRVVAMERLFQQEELTCVSFLLRGGRCYMEERMYRAQMEVTLFSKAIANLCEEFNTKCRPTPAPLPKYIALLHILRQAPYFNNTITLPVSKRAPAHHLCLRTMKEEIKTKLNDLFTVHVHYGRDKLSTLMDVRSKYVIITTYQTLSMELTILKHVEEGEDLAYLKDHGHPEHKKRRYKICLSSMFSQRGPFDTHVRQQEKGVCTSGLSHGSAWVSNNKERNILTTSHRSSQNAVYPITLRTPYSAKAALFQQQQQENTNYNVLPSSGQLSFLTHGYSTVSSVSIIISSVSSLKKSILSGARDLDASPNLSASQRAKQTTWCSHVEVNNGNLVYAYFCLDGLSKLEDRRDMVIDWQTCSDTFTFISIMHTDSHRINLTTADNISHRFGQTHHQVAVYRLVTKGTIDPKERRGKLVLQHVRKKITGKGSRNKVAG</sequence>
<evidence type="ECO:0000313" key="1">
    <source>
        <dbReference type="EMBL" id="KAG1896775.1"/>
    </source>
</evidence>
<keyword evidence="2" id="KW-1185">Reference proteome</keyword>
<dbReference type="RefSeq" id="XP_041222351.1">
    <property type="nucleotide sequence ID" value="XM_041377293.1"/>
</dbReference>
<accession>A0AAD4HGH6</accession>
<proteinExistence type="predicted"/>
<name>A0AAD4HGH6_9AGAM</name>
<dbReference type="GeneID" id="64671591"/>